<dbReference type="RefSeq" id="WP_055155167.1">
    <property type="nucleotide sequence ID" value="NZ_CYZU01000075.1"/>
</dbReference>
<dbReference type="InterPro" id="IPR046655">
    <property type="entry name" value="DUF6673"/>
</dbReference>
<protein>
    <recommendedName>
        <fullName evidence="1">DUF6673 domain-containing protein</fullName>
    </recommendedName>
</protein>
<reference evidence="2 3" key="1">
    <citation type="submission" date="2015-09" db="EMBL/GenBank/DDBJ databases">
        <authorList>
            <consortium name="Pathogen Informatics"/>
        </authorList>
    </citation>
    <scope>NUCLEOTIDE SEQUENCE [LARGE SCALE GENOMIC DNA]</scope>
    <source>
        <strain evidence="2 3">2789STDY5834876</strain>
    </source>
</reference>
<dbReference type="EMBL" id="CYZU01000075">
    <property type="protein sequence ID" value="CUP28070.1"/>
    <property type="molecule type" value="Genomic_DNA"/>
</dbReference>
<dbReference type="Proteomes" id="UP000095544">
    <property type="component" value="Unassembled WGS sequence"/>
</dbReference>
<accession>A0A174M240</accession>
<proteinExistence type="predicted"/>
<evidence type="ECO:0000313" key="2">
    <source>
        <dbReference type="EMBL" id="CUP28070.1"/>
    </source>
</evidence>
<dbReference type="Pfam" id="PF20378">
    <property type="entry name" value="DUF6673"/>
    <property type="match status" value="1"/>
</dbReference>
<evidence type="ECO:0000313" key="3">
    <source>
        <dbReference type="Proteomes" id="UP000095544"/>
    </source>
</evidence>
<dbReference type="STRING" id="39482.ERS852491_04739"/>
<sequence length="119" mass="13377">MKQIKVKILGVELESPLLNPEIAKHYEEGLLTVVKKSHQAQTCKSNSESIKMMCSSVIEFIDDVFGAGSAKRVLGDDTDLLTCLDAFEELSEIYEKQVNLLIEEKYEQVKKKAEIKDGN</sequence>
<evidence type="ECO:0000259" key="1">
    <source>
        <dbReference type="Pfam" id="PF20378"/>
    </source>
</evidence>
<name>A0A174M240_9FIRM</name>
<feature type="domain" description="DUF6673" evidence="1">
    <location>
        <begin position="7"/>
        <end position="112"/>
    </location>
</feature>
<dbReference type="OrthoDB" id="2064118at2"/>
<organism evidence="2 3">
    <name type="scientific">Faecalicatena contorta</name>
    <dbReference type="NCBI Taxonomy" id="39482"/>
    <lineage>
        <taxon>Bacteria</taxon>
        <taxon>Bacillati</taxon>
        <taxon>Bacillota</taxon>
        <taxon>Clostridia</taxon>
        <taxon>Lachnospirales</taxon>
        <taxon>Lachnospiraceae</taxon>
        <taxon>Faecalicatena</taxon>
    </lineage>
</organism>
<gene>
    <name evidence="2" type="ORF">ERS852491_04739</name>
</gene>
<dbReference type="AlphaFoldDB" id="A0A174M240"/>